<dbReference type="CDD" id="cd06225">
    <property type="entry name" value="HAMP"/>
    <property type="match status" value="1"/>
</dbReference>
<evidence type="ECO:0000259" key="12">
    <source>
        <dbReference type="PROSITE" id="PS50885"/>
    </source>
</evidence>
<dbReference type="SMART" id="SM00387">
    <property type="entry name" value="HATPase_c"/>
    <property type="match status" value="1"/>
</dbReference>
<dbReference type="InterPro" id="IPR005467">
    <property type="entry name" value="His_kinase_dom"/>
</dbReference>
<dbReference type="Gene3D" id="3.30.565.10">
    <property type="entry name" value="Histidine kinase-like ATPase, C-terminal domain"/>
    <property type="match status" value="1"/>
</dbReference>
<evidence type="ECO:0000313" key="14">
    <source>
        <dbReference type="Proteomes" id="UP001151081"/>
    </source>
</evidence>
<dbReference type="InterPro" id="IPR004358">
    <property type="entry name" value="Sig_transdc_His_kin-like_C"/>
</dbReference>
<comment type="caution">
    <text evidence="13">The sequence shown here is derived from an EMBL/GenBank/DDBJ whole genome shotgun (WGS) entry which is preliminary data.</text>
</comment>
<dbReference type="PANTHER" id="PTHR44936">
    <property type="entry name" value="SENSOR PROTEIN CREC"/>
    <property type="match status" value="1"/>
</dbReference>
<dbReference type="EC" id="2.7.13.3" evidence="3"/>
<dbReference type="InterPro" id="IPR003661">
    <property type="entry name" value="HisK_dim/P_dom"/>
</dbReference>
<dbReference type="InterPro" id="IPR036890">
    <property type="entry name" value="HATPase_C_sf"/>
</dbReference>
<evidence type="ECO:0000256" key="8">
    <source>
        <dbReference type="ARBA" id="ARBA00022777"/>
    </source>
</evidence>
<evidence type="ECO:0000256" key="10">
    <source>
        <dbReference type="SAM" id="Phobius"/>
    </source>
</evidence>
<dbReference type="Proteomes" id="UP001151081">
    <property type="component" value="Unassembled WGS sequence"/>
</dbReference>
<evidence type="ECO:0000256" key="2">
    <source>
        <dbReference type="ARBA" id="ARBA00004651"/>
    </source>
</evidence>
<dbReference type="PROSITE" id="PS50109">
    <property type="entry name" value="HIS_KIN"/>
    <property type="match status" value="1"/>
</dbReference>
<evidence type="ECO:0000313" key="13">
    <source>
        <dbReference type="EMBL" id="MDC3986402.1"/>
    </source>
</evidence>
<dbReference type="RefSeq" id="WP_272424448.1">
    <property type="nucleotide sequence ID" value="NZ_JAGTJJ010000038.1"/>
</dbReference>
<accession>A0A9X3X9Y3</accession>
<keyword evidence="5" id="KW-0597">Phosphoprotein</keyword>
<dbReference type="CDD" id="cd00082">
    <property type="entry name" value="HisKA"/>
    <property type="match status" value="1"/>
</dbReference>
<dbReference type="Gene3D" id="1.10.287.130">
    <property type="match status" value="1"/>
</dbReference>
<evidence type="ECO:0000256" key="7">
    <source>
        <dbReference type="ARBA" id="ARBA00022741"/>
    </source>
</evidence>
<dbReference type="InterPro" id="IPR003660">
    <property type="entry name" value="HAMP_dom"/>
</dbReference>
<keyword evidence="10" id="KW-0472">Membrane</keyword>
<evidence type="ECO:0000256" key="3">
    <source>
        <dbReference type="ARBA" id="ARBA00012438"/>
    </source>
</evidence>
<keyword evidence="7" id="KW-0547">Nucleotide-binding</keyword>
<evidence type="ECO:0000256" key="5">
    <source>
        <dbReference type="ARBA" id="ARBA00022553"/>
    </source>
</evidence>
<dbReference type="AlphaFoldDB" id="A0A9X3X9Y3"/>
<comment type="subcellular location">
    <subcellularLocation>
        <location evidence="2">Cell membrane</location>
        <topology evidence="2">Multi-pass membrane protein</topology>
    </subcellularLocation>
</comment>
<keyword evidence="4" id="KW-1003">Cell membrane</keyword>
<dbReference type="InterPro" id="IPR003594">
    <property type="entry name" value="HATPase_dom"/>
</dbReference>
<dbReference type="InterPro" id="IPR050980">
    <property type="entry name" value="2C_sensor_his_kinase"/>
</dbReference>
<keyword evidence="9" id="KW-0067">ATP-binding</keyword>
<dbReference type="PANTHER" id="PTHR44936:SF10">
    <property type="entry name" value="SENSOR PROTEIN RSTB"/>
    <property type="match status" value="1"/>
</dbReference>
<feature type="domain" description="Histidine kinase" evidence="11">
    <location>
        <begin position="240"/>
        <end position="450"/>
    </location>
</feature>
<keyword evidence="14" id="KW-1185">Reference proteome</keyword>
<feature type="transmembrane region" description="Helical" evidence="10">
    <location>
        <begin position="159"/>
        <end position="178"/>
    </location>
</feature>
<dbReference type="SMART" id="SM00388">
    <property type="entry name" value="HisKA"/>
    <property type="match status" value="1"/>
</dbReference>
<keyword evidence="10" id="KW-0812">Transmembrane</keyword>
<keyword evidence="6" id="KW-0808">Transferase</keyword>
<feature type="domain" description="HAMP" evidence="12">
    <location>
        <begin position="180"/>
        <end position="232"/>
    </location>
</feature>
<dbReference type="SUPFAM" id="SSF158472">
    <property type="entry name" value="HAMP domain-like"/>
    <property type="match status" value="1"/>
</dbReference>
<dbReference type="SUPFAM" id="SSF55874">
    <property type="entry name" value="ATPase domain of HSP90 chaperone/DNA topoisomerase II/histidine kinase"/>
    <property type="match status" value="1"/>
</dbReference>
<gene>
    <name evidence="13" type="ORF">KEG57_38355</name>
</gene>
<keyword evidence="10" id="KW-1133">Transmembrane helix</keyword>
<dbReference type="Gene3D" id="1.10.8.500">
    <property type="entry name" value="HAMP domain in histidine kinase"/>
    <property type="match status" value="1"/>
</dbReference>
<dbReference type="GO" id="GO:0005886">
    <property type="term" value="C:plasma membrane"/>
    <property type="evidence" value="ECO:0007669"/>
    <property type="project" value="UniProtKB-SubCell"/>
</dbReference>
<protein>
    <recommendedName>
        <fullName evidence="3">histidine kinase</fullName>
        <ecNumber evidence="3">2.7.13.3</ecNumber>
    </recommendedName>
</protein>
<dbReference type="SMART" id="SM00304">
    <property type="entry name" value="HAMP"/>
    <property type="match status" value="1"/>
</dbReference>
<dbReference type="EMBL" id="JAGTJJ010000038">
    <property type="protein sequence ID" value="MDC3986402.1"/>
    <property type="molecule type" value="Genomic_DNA"/>
</dbReference>
<evidence type="ECO:0000259" key="11">
    <source>
        <dbReference type="PROSITE" id="PS50109"/>
    </source>
</evidence>
<organism evidence="13 14">
    <name type="scientific">Polyangium jinanense</name>
    <dbReference type="NCBI Taxonomy" id="2829994"/>
    <lineage>
        <taxon>Bacteria</taxon>
        <taxon>Pseudomonadati</taxon>
        <taxon>Myxococcota</taxon>
        <taxon>Polyangia</taxon>
        <taxon>Polyangiales</taxon>
        <taxon>Polyangiaceae</taxon>
        <taxon>Polyangium</taxon>
    </lineage>
</organism>
<dbReference type="PROSITE" id="PS50885">
    <property type="entry name" value="HAMP"/>
    <property type="match status" value="1"/>
</dbReference>
<evidence type="ECO:0000256" key="1">
    <source>
        <dbReference type="ARBA" id="ARBA00000085"/>
    </source>
</evidence>
<keyword evidence="8" id="KW-0418">Kinase</keyword>
<dbReference type="SUPFAM" id="SSF47384">
    <property type="entry name" value="Homodimeric domain of signal transducing histidine kinase"/>
    <property type="match status" value="1"/>
</dbReference>
<evidence type="ECO:0000256" key="6">
    <source>
        <dbReference type="ARBA" id="ARBA00022679"/>
    </source>
</evidence>
<dbReference type="GO" id="GO:0000155">
    <property type="term" value="F:phosphorelay sensor kinase activity"/>
    <property type="evidence" value="ECO:0007669"/>
    <property type="project" value="InterPro"/>
</dbReference>
<proteinExistence type="predicted"/>
<comment type="catalytic activity">
    <reaction evidence="1">
        <text>ATP + protein L-histidine = ADP + protein N-phospho-L-histidine.</text>
        <dbReference type="EC" id="2.7.13.3"/>
    </reaction>
</comment>
<dbReference type="Pfam" id="PF02518">
    <property type="entry name" value="HATPase_c"/>
    <property type="match status" value="1"/>
</dbReference>
<dbReference type="Pfam" id="PF00512">
    <property type="entry name" value="HisKA"/>
    <property type="match status" value="1"/>
</dbReference>
<evidence type="ECO:0000256" key="9">
    <source>
        <dbReference type="ARBA" id="ARBA00022840"/>
    </source>
</evidence>
<evidence type="ECO:0000256" key="4">
    <source>
        <dbReference type="ARBA" id="ARBA00022475"/>
    </source>
</evidence>
<name>A0A9X3X9Y3_9BACT</name>
<dbReference type="GO" id="GO:0005524">
    <property type="term" value="F:ATP binding"/>
    <property type="evidence" value="ECO:0007669"/>
    <property type="project" value="UniProtKB-KW"/>
</dbReference>
<dbReference type="InterPro" id="IPR036097">
    <property type="entry name" value="HisK_dim/P_sf"/>
</dbReference>
<dbReference type="Pfam" id="PF00672">
    <property type="entry name" value="HAMP"/>
    <property type="match status" value="1"/>
</dbReference>
<sequence length="456" mass="49316">MNNLFLRFYAGIVVALALAAVLVAGSAARRTHPSTASPAELEAQAARIAEHYVELTDGNHWLMQEALRAHPVEQWDSVVARWQPHFHYPIKLRPAPEVLDSEMPAFTRRRLEAGEPAAWVRARGPASEHLLLYLPLEGSGRVLVQDLDLGPPVEVLIELFGRDLVVLLLLLGVAILALTRPIARHVTRLADAASTFGEGRLDARVNTSAPEPVAHLARCFNAMAERLQRSADEQQATLQAISHELRTPIARLHFALEASTAAIEAPDARAHLDAMVKDVGEMEALVEELLAYARLQPGAPPLEAVTLDLVDLVEGVVQELAPLSPDLSIEIDAPAPAVGIGDPRHLRRAVSNLVRNAQRHARARIVVRISAGARSVVMVDDDGPGIPPEQRARIFLPFERLDASRSRSTGGHGLGLAIVHRVMQAHAGCASAESSDLGGARLILSWPGPAETPVER</sequence>
<dbReference type="PRINTS" id="PR00344">
    <property type="entry name" value="BCTRLSENSOR"/>
</dbReference>
<reference evidence="13 14" key="1">
    <citation type="submission" date="2021-04" db="EMBL/GenBank/DDBJ databases">
        <title>Genome analysis of Polyangium sp.</title>
        <authorList>
            <person name="Li Y."/>
            <person name="Wang J."/>
        </authorList>
    </citation>
    <scope>NUCLEOTIDE SEQUENCE [LARGE SCALE GENOMIC DNA]</scope>
    <source>
        <strain evidence="13 14">SDU14</strain>
    </source>
</reference>